<feature type="non-terminal residue" evidence="2">
    <location>
        <position position="1"/>
    </location>
</feature>
<proteinExistence type="predicted"/>
<feature type="compositionally biased region" description="Basic and acidic residues" evidence="1">
    <location>
        <begin position="66"/>
        <end position="100"/>
    </location>
</feature>
<dbReference type="Proteomes" id="UP001596972">
    <property type="component" value="Unassembled WGS sequence"/>
</dbReference>
<organism evidence="2 3">
    <name type="scientific">Actinomadura sediminis</name>
    <dbReference type="NCBI Taxonomy" id="1038904"/>
    <lineage>
        <taxon>Bacteria</taxon>
        <taxon>Bacillati</taxon>
        <taxon>Actinomycetota</taxon>
        <taxon>Actinomycetes</taxon>
        <taxon>Streptosporangiales</taxon>
        <taxon>Thermomonosporaceae</taxon>
        <taxon>Actinomadura</taxon>
    </lineage>
</organism>
<comment type="caution">
    <text evidence="2">The sequence shown here is derived from an EMBL/GenBank/DDBJ whole genome shotgun (WGS) entry which is preliminary data.</text>
</comment>
<sequence length="239" mass="24225">GGDPAPGLGGPAGSGSHPMVGGTGPLRPLRGATGPQPTMNDSGPLGPVRGTGAHAARPGTGPLPRVPEDGRTSSHPSERPTEEWRPDESEPLRRPGELPVRRPGAQLPGRPAGDGGSNGLFEPRNEQPADPPAEHRDRRPDEPGHDGAGLPGGPEPVVPEAQPMVPEPRPARHIPWETGPLDQLGDQFGGPADATITDGSLNGAAHGGESGRAGAGWGEPADTAWGEPAGRAPAEPARP</sequence>
<feature type="compositionally biased region" description="Gly residues" evidence="1">
    <location>
        <begin position="205"/>
        <end position="217"/>
    </location>
</feature>
<reference evidence="3" key="1">
    <citation type="journal article" date="2019" name="Int. J. Syst. Evol. Microbiol.">
        <title>The Global Catalogue of Microorganisms (GCM) 10K type strain sequencing project: providing services to taxonomists for standard genome sequencing and annotation.</title>
        <authorList>
            <consortium name="The Broad Institute Genomics Platform"/>
            <consortium name="The Broad Institute Genome Sequencing Center for Infectious Disease"/>
            <person name="Wu L."/>
            <person name="Ma J."/>
        </authorList>
    </citation>
    <scope>NUCLEOTIDE SEQUENCE [LARGE SCALE GENOMIC DNA]</scope>
    <source>
        <strain evidence="3">JCM 31202</strain>
    </source>
</reference>
<accession>A0ABW3F211</accession>
<evidence type="ECO:0008006" key="4">
    <source>
        <dbReference type="Google" id="ProtNLM"/>
    </source>
</evidence>
<dbReference type="EMBL" id="JBHTJA010000259">
    <property type="protein sequence ID" value="MFD0906175.1"/>
    <property type="molecule type" value="Genomic_DNA"/>
</dbReference>
<name>A0ABW3F211_9ACTN</name>
<protein>
    <recommendedName>
        <fullName evidence="4">Histidine kinase</fullName>
    </recommendedName>
</protein>
<feature type="compositionally biased region" description="Basic and acidic residues" evidence="1">
    <location>
        <begin position="123"/>
        <end position="145"/>
    </location>
</feature>
<feature type="compositionally biased region" description="Gly residues" evidence="1">
    <location>
        <begin position="1"/>
        <end position="13"/>
    </location>
</feature>
<gene>
    <name evidence="2" type="ORF">ACFQ11_37785</name>
</gene>
<evidence type="ECO:0000256" key="1">
    <source>
        <dbReference type="SAM" id="MobiDB-lite"/>
    </source>
</evidence>
<feature type="non-terminal residue" evidence="2">
    <location>
        <position position="239"/>
    </location>
</feature>
<evidence type="ECO:0000313" key="2">
    <source>
        <dbReference type="EMBL" id="MFD0906175.1"/>
    </source>
</evidence>
<feature type="compositionally biased region" description="Low complexity" evidence="1">
    <location>
        <begin position="226"/>
        <end position="239"/>
    </location>
</feature>
<feature type="region of interest" description="Disordered" evidence="1">
    <location>
        <begin position="1"/>
        <end position="239"/>
    </location>
</feature>
<keyword evidence="3" id="KW-1185">Reference proteome</keyword>
<evidence type="ECO:0000313" key="3">
    <source>
        <dbReference type="Proteomes" id="UP001596972"/>
    </source>
</evidence>